<reference evidence="2" key="1">
    <citation type="journal article" date="2014" name="Int. J. Syst. Evol. Microbiol.">
        <title>Complete genome of a new Firmicutes species belonging to the dominant human colonic microbiota ('Ruminococcus bicirculans') reveals two chromosomes and a selective capacity to utilize plant glucans.</title>
        <authorList>
            <consortium name="NISC Comparative Sequencing Program"/>
            <person name="Wegmann U."/>
            <person name="Louis P."/>
            <person name="Goesmann A."/>
            <person name="Henrissat B."/>
            <person name="Duncan S.H."/>
            <person name="Flint H.J."/>
        </authorList>
    </citation>
    <scope>NUCLEOTIDE SEQUENCE</scope>
    <source>
        <strain evidence="2">CGMCC 1.11013</strain>
    </source>
</reference>
<dbReference type="AlphaFoldDB" id="A0A069NDN2"/>
<dbReference type="RefSeq" id="WP_035970568.1">
    <property type="nucleotide sequence ID" value="NZ_BMEG01000012.1"/>
</dbReference>
<keyword evidence="1" id="KW-1133">Transmembrane helix</keyword>
<dbReference type="GO" id="GO:0005886">
    <property type="term" value="C:plasma membrane"/>
    <property type="evidence" value="ECO:0007669"/>
    <property type="project" value="TreeGrafter"/>
</dbReference>
<sequence>MGDYFLPVRALHMACAGLSIAGFVLRWIWMLTNSRLLTARATKIVPHIVDTLLLASAVALVAIIGFGPNAAWLSAKIAGLVVYIVLGTLALKRGRTKGARAVFGVLAIAAFAFIASVARTHDPLGFLHAIA</sequence>
<comment type="caution">
    <text evidence="3">The sequence shown here is derived from an EMBL/GenBank/DDBJ whole genome shotgun (WGS) entry which is preliminary data.</text>
</comment>
<dbReference type="OrthoDB" id="5588650at2"/>
<feature type="transmembrane region" description="Helical" evidence="1">
    <location>
        <begin position="98"/>
        <end position="118"/>
    </location>
</feature>
<dbReference type="PIRSF" id="PIRSF005610">
    <property type="entry name" value="SirB"/>
    <property type="match status" value="1"/>
</dbReference>
<keyword evidence="1" id="KW-0812">Transmembrane</keyword>
<dbReference type="Proteomes" id="UP000597138">
    <property type="component" value="Unassembled WGS sequence"/>
</dbReference>
<keyword evidence="1" id="KW-0472">Membrane</keyword>
<keyword evidence="5" id="KW-1185">Reference proteome</keyword>
<feature type="transmembrane region" description="Helical" evidence="1">
    <location>
        <begin position="6"/>
        <end position="28"/>
    </location>
</feature>
<evidence type="ECO:0000313" key="2">
    <source>
        <dbReference type="EMBL" id="GGD91951.1"/>
    </source>
</evidence>
<evidence type="ECO:0000256" key="1">
    <source>
        <dbReference type="SAM" id="Phobius"/>
    </source>
</evidence>
<dbReference type="InterPro" id="IPR007360">
    <property type="entry name" value="SirB"/>
</dbReference>
<dbReference type="EMBL" id="JFHE01000065">
    <property type="protein sequence ID" value="KDR25789.1"/>
    <property type="molecule type" value="Genomic_DNA"/>
</dbReference>
<accession>A0A069NDN2</accession>
<gene>
    <name evidence="2" type="primary">sirB2</name>
    <name evidence="3" type="ORF">BG57_28920</name>
    <name evidence="2" type="ORF">GCM10010985_53350</name>
</gene>
<organism evidence="3 4">
    <name type="scientific">Caballeronia grimmiae</name>
    <dbReference type="NCBI Taxonomy" id="1071679"/>
    <lineage>
        <taxon>Bacteria</taxon>
        <taxon>Pseudomonadati</taxon>
        <taxon>Pseudomonadota</taxon>
        <taxon>Betaproteobacteria</taxon>
        <taxon>Burkholderiales</taxon>
        <taxon>Burkholderiaceae</taxon>
        <taxon>Caballeronia</taxon>
    </lineage>
</organism>
<reference evidence="3 4" key="2">
    <citation type="submission" date="2014-03" db="EMBL/GenBank/DDBJ databases">
        <title>Draft Genome Sequences of Four Burkholderia Strains.</title>
        <authorList>
            <person name="Liu X.Y."/>
            <person name="Li C.X."/>
            <person name="Xu J.H."/>
        </authorList>
    </citation>
    <scope>NUCLEOTIDE SEQUENCE [LARGE SCALE GENOMIC DNA]</scope>
    <source>
        <strain evidence="3 4">R27</strain>
    </source>
</reference>
<proteinExistence type="predicted"/>
<protein>
    <submittedName>
        <fullName evidence="3">Invasion protein</fullName>
    </submittedName>
    <submittedName>
        <fullName evidence="2">Protein sirB2</fullName>
    </submittedName>
</protein>
<dbReference type="Proteomes" id="UP000027439">
    <property type="component" value="Unassembled WGS sequence"/>
</dbReference>
<feature type="transmembrane region" description="Helical" evidence="1">
    <location>
        <begin position="72"/>
        <end position="91"/>
    </location>
</feature>
<evidence type="ECO:0000313" key="4">
    <source>
        <dbReference type="Proteomes" id="UP000027439"/>
    </source>
</evidence>
<reference evidence="2" key="4">
    <citation type="submission" date="2024-05" db="EMBL/GenBank/DDBJ databases">
        <authorList>
            <person name="Sun Q."/>
            <person name="Zhou Y."/>
        </authorList>
    </citation>
    <scope>NUCLEOTIDE SEQUENCE</scope>
    <source>
        <strain evidence="2">CGMCC 1.11013</strain>
    </source>
</reference>
<dbReference type="STRING" id="1071679.BG57_28920"/>
<evidence type="ECO:0000313" key="5">
    <source>
        <dbReference type="Proteomes" id="UP000597138"/>
    </source>
</evidence>
<dbReference type="EMBL" id="BMEG01000012">
    <property type="protein sequence ID" value="GGD91951.1"/>
    <property type="molecule type" value="Genomic_DNA"/>
</dbReference>
<dbReference type="PANTHER" id="PTHR39594:SF1">
    <property type="entry name" value="PROTEIN YCHQ"/>
    <property type="match status" value="1"/>
</dbReference>
<dbReference type="Pfam" id="PF04247">
    <property type="entry name" value="SirB"/>
    <property type="match status" value="1"/>
</dbReference>
<evidence type="ECO:0000313" key="3">
    <source>
        <dbReference type="EMBL" id="KDR25789.1"/>
    </source>
</evidence>
<name>A0A069NDN2_9BURK</name>
<dbReference type="eggNOG" id="COG3094">
    <property type="taxonomic scope" value="Bacteria"/>
</dbReference>
<dbReference type="PANTHER" id="PTHR39594">
    <property type="entry name" value="PROTEIN YCHQ"/>
    <property type="match status" value="1"/>
</dbReference>
<reference evidence="5" key="3">
    <citation type="journal article" date="2019" name="Int. J. Syst. Evol. Microbiol.">
        <title>The Global Catalogue of Microorganisms (GCM) 10K type strain sequencing project: providing services to taxonomists for standard genome sequencing and annotation.</title>
        <authorList>
            <consortium name="The Broad Institute Genomics Platform"/>
            <consortium name="The Broad Institute Genome Sequencing Center for Infectious Disease"/>
            <person name="Wu L."/>
            <person name="Ma J."/>
        </authorList>
    </citation>
    <scope>NUCLEOTIDE SEQUENCE [LARGE SCALE GENOMIC DNA]</scope>
    <source>
        <strain evidence="5">CGMCC 1.11013</strain>
    </source>
</reference>
<feature type="transmembrane region" description="Helical" evidence="1">
    <location>
        <begin position="48"/>
        <end position="66"/>
    </location>
</feature>